<protein>
    <submittedName>
        <fullName evidence="2">Uncharacterized protein</fullName>
    </submittedName>
</protein>
<sequence length="294" mass="32978">MQGVGESGYHRLAQAKALSLPHQARHRAASLAKYITEKHRTPSEDSSDGTSTSGNEDGTSSNTDETDKEDSDSSKPDNDDEDDEHVNVDDRMIVAAMKLVDEDDQNEAGAGEVPEHEEHKCHEEKCSMQVHELNDFLNHTSLRNLSGDDMTAICLGPDMPEPDMCDEKKLEGCMPFIQDAIELLNGTNLTGLDSDRSRHLCESMHDFDLNMVCEPVDYPPSAVCREDPRHPEPPHHEEKCDREQLKDCDRYITELSHMVNMSNSTTISGFTMDEMKDMCYARTLVSLFRCLGTQ</sequence>
<feature type="compositionally biased region" description="Low complexity" evidence="1">
    <location>
        <begin position="48"/>
        <end position="63"/>
    </location>
</feature>
<dbReference type="OrthoDB" id="427392at2759"/>
<evidence type="ECO:0000256" key="1">
    <source>
        <dbReference type="SAM" id="MobiDB-lite"/>
    </source>
</evidence>
<proteinExistence type="predicted"/>
<evidence type="ECO:0000313" key="2">
    <source>
        <dbReference type="EMBL" id="OLP93578.1"/>
    </source>
</evidence>
<dbReference type="AlphaFoldDB" id="A0A1Q9DEG5"/>
<feature type="region of interest" description="Disordered" evidence="1">
    <location>
        <begin position="17"/>
        <end position="88"/>
    </location>
</feature>
<dbReference type="EMBL" id="LSRX01000576">
    <property type="protein sequence ID" value="OLP93578.1"/>
    <property type="molecule type" value="Genomic_DNA"/>
</dbReference>
<name>A0A1Q9DEG5_SYMMI</name>
<feature type="region of interest" description="Disordered" evidence="1">
    <location>
        <begin position="101"/>
        <end position="121"/>
    </location>
</feature>
<gene>
    <name evidence="2" type="ORF">AK812_SmicGene24508</name>
</gene>
<accession>A0A1Q9DEG5</accession>
<keyword evidence="3" id="KW-1185">Reference proteome</keyword>
<comment type="caution">
    <text evidence="2">The sequence shown here is derived from an EMBL/GenBank/DDBJ whole genome shotgun (WGS) entry which is preliminary data.</text>
</comment>
<organism evidence="2 3">
    <name type="scientific">Symbiodinium microadriaticum</name>
    <name type="common">Dinoflagellate</name>
    <name type="synonym">Zooxanthella microadriatica</name>
    <dbReference type="NCBI Taxonomy" id="2951"/>
    <lineage>
        <taxon>Eukaryota</taxon>
        <taxon>Sar</taxon>
        <taxon>Alveolata</taxon>
        <taxon>Dinophyceae</taxon>
        <taxon>Suessiales</taxon>
        <taxon>Symbiodiniaceae</taxon>
        <taxon>Symbiodinium</taxon>
    </lineage>
</organism>
<evidence type="ECO:0000313" key="3">
    <source>
        <dbReference type="Proteomes" id="UP000186817"/>
    </source>
</evidence>
<reference evidence="2 3" key="1">
    <citation type="submission" date="2016-02" db="EMBL/GenBank/DDBJ databases">
        <title>Genome analysis of coral dinoflagellate symbionts highlights evolutionary adaptations to a symbiotic lifestyle.</title>
        <authorList>
            <person name="Aranda M."/>
            <person name="Li Y."/>
            <person name="Liew Y.J."/>
            <person name="Baumgarten S."/>
            <person name="Simakov O."/>
            <person name="Wilson M."/>
            <person name="Piel J."/>
            <person name="Ashoor H."/>
            <person name="Bougouffa S."/>
            <person name="Bajic V.B."/>
            <person name="Ryu T."/>
            <person name="Ravasi T."/>
            <person name="Bayer T."/>
            <person name="Micklem G."/>
            <person name="Kim H."/>
            <person name="Bhak J."/>
            <person name="Lajeunesse T.C."/>
            <person name="Voolstra C.R."/>
        </authorList>
    </citation>
    <scope>NUCLEOTIDE SEQUENCE [LARGE SCALE GENOMIC DNA]</scope>
    <source>
        <strain evidence="2 3">CCMP2467</strain>
    </source>
</reference>
<dbReference type="Proteomes" id="UP000186817">
    <property type="component" value="Unassembled WGS sequence"/>
</dbReference>